<evidence type="ECO:0000313" key="1">
    <source>
        <dbReference type="EMBL" id="TDN96666.1"/>
    </source>
</evidence>
<accession>A0A4R6GNG8</accession>
<sequence>MPQKFNNEVKSSIFICKDEIQDEVILLDLPPWNYLLVARIKHRK</sequence>
<proteinExistence type="predicted"/>
<protein>
    <submittedName>
        <fullName evidence="1">Uncharacterized protein</fullName>
    </submittedName>
</protein>
<comment type="caution">
    <text evidence="1">The sequence shown here is derived from an EMBL/GenBank/DDBJ whole genome shotgun (WGS) entry which is preliminary data.</text>
</comment>
<dbReference type="AlphaFoldDB" id="A0A4R6GNG8"/>
<name>A0A4R6GNG8_9BACT</name>
<dbReference type="EMBL" id="SNWI01000011">
    <property type="protein sequence ID" value="TDN96666.1"/>
    <property type="molecule type" value="Genomic_DNA"/>
</dbReference>
<evidence type="ECO:0000313" key="2">
    <source>
        <dbReference type="Proteomes" id="UP000294848"/>
    </source>
</evidence>
<dbReference type="Proteomes" id="UP000294848">
    <property type="component" value="Unassembled WGS sequence"/>
</dbReference>
<reference evidence="1 2" key="1">
    <citation type="submission" date="2019-03" db="EMBL/GenBank/DDBJ databases">
        <title>Freshwater and sediment microbial communities from various areas in North America, analyzing microbe dynamics in response to fracking.</title>
        <authorList>
            <person name="Lamendella R."/>
        </authorList>
    </citation>
    <scope>NUCLEOTIDE SEQUENCE [LARGE SCALE GENOMIC DNA]</scope>
    <source>
        <strain evidence="1 2">114D</strain>
    </source>
</reference>
<gene>
    <name evidence="1" type="ORF">DET52_11136</name>
</gene>
<organism evidence="1 2">
    <name type="scientific">Sunxiuqinia elliptica</name>
    <dbReference type="NCBI Taxonomy" id="655355"/>
    <lineage>
        <taxon>Bacteria</taxon>
        <taxon>Pseudomonadati</taxon>
        <taxon>Bacteroidota</taxon>
        <taxon>Bacteroidia</taxon>
        <taxon>Marinilabiliales</taxon>
        <taxon>Prolixibacteraceae</taxon>
        <taxon>Sunxiuqinia</taxon>
    </lineage>
</organism>